<protein>
    <submittedName>
        <fullName evidence="1">Uncharacterized protein</fullName>
    </submittedName>
</protein>
<evidence type="ECO:0000313" key="2">
    <source>
        <dbReference type="Proteomes" id="UP000006320"/>
    </source>
</evidence>
<organism evidence="1 2">
    <name type="scientific">Paraglaciecola chathamensis S18K6</name>
    <dbReference type="NCBI Taxonomy" id="1127672"/>
    <lineage>
        <taxon>Bacteria</taxon>
        <taxon>Pseudomonadati</taxon>
        <taxon>Pseudomonadota</taxon>
        <taxon>Gammaproteobacteria</taxon>
        <taxon>Alteromonadales</taxon>
        <taxon>Alteromonadaceae</taxon>
        <taxon>Paraglaciecola</taxon>
    </lineage>
</organism>
<reference evidence="1 2" key="1">
    <citation type="journal article" date="2017" name="Antonie Van Leeuwenhoek">
        <title>Rhizobium rhizosphaerae sp. nov., a novel species isolated from rice rhizosphere.</title>
        <authorList>
            <person name="Zhao J.J."/>
            <person name="Zhang J."/>
            <person name="Zhang R.J."/>
            <person name="Zhang C.W."/>
            <person name="Yin H.Q."/>
            <person name="Zhang X.X."/>
        </authorList>
    </citation>
    <scope>NUCLEOTIDE SEQUENCE [LARGE SCALE GENOMIC DNA]</scope>
    <source>
        <strain evidence="1 2">S18K6</strain>
    </source>
</reference>
<name>A0AAV3V5I6_9ALTE</name>
<proteinExistence type="predicted"/>
<evidence type="ECO:0000313" key="1">
    <source>
        <dbReference type="EMBL" id="GAC12298.1"/>
    </source>
</evidence>
<dbReference type="Proteomes" id="UP000006320">
    <property type="component" value="Unassembled WGS sequence"/>
</dbReference>
<accession>A0AAV3V5I6</accession>
<dbReference type="EMBL" id="BAEM01000056">
    <property type="protein sequence ID" value="GAC12298.1"/>
    <property type="molecule type" value="Genomic_DNA"/>
</dbReference>
<dbReference type="AlphaFoldDB" id="A0AAV3V5I6"/>
<sequence>MKAGTYTIDVKRNYFHKKPVIYIAKTAFILSDPSAPLPLINPDKTFLAALIDRIHIPNTRLSSILVT</sequence>
<gene>
    <name evidence="1" type="ORF">GCHA_4380</name>
</gene>
<comment type="caution">
    <text evidence="1">The sequence shown here is derived from an EMBL/GenBank/DDBJ whole genome shotgun (WGS) entry which is preliminary data.</text>
</comment>